<accession>A0A8T4IPS7</accession>
<gene>
    <name evidence="1" type="ORF">KDA82_12430</name>
</gene>
<organism evidence="1 2">
    <name type="scientific">Streptomyces daliensis</name>
    <dbReference type="NCBI Taxonomy" id="299421"/>
    <lineage>
        <taxon>Bacteria</taxon>
        <taxon>Bacillati</taxon>
        <taxon>Actinomycetota</taxon>
        <taxon>Actinomycetes</taxon>
        <taxon>Kitasatosporales</taxon>
        <taxon>Streptomycetaceae</taxon>
        <taxon>Streptomyces</taxon>
    </lineage>
</organism>
<reference evidence="1" key="1">
    <citation type="submission" date="2021-04" db="EMBL/GenBank/DDBJ databases">
        <title>Sequencing of actinobacteria type strains.</title>
        <authorList>
            <person name="Nguyen G.-S."/>
            <person name="Wentzel A."/>
        </authorList>
    </citation>
    <scope>NUCLEOTIDE SEQUENCE</scope>
    <source>
        <strain evidence="1">DSM 42095</strain>
    </source>
</reference>
<dbReference type="Proteomes" id="UP000675554">
    <property type="component" value="Unassembled WGS sequence"/>
</dbReference>
<protein>
    <submittedName>
        <fullName evidence="1">PqqD family protein</fullName>
    </submittedName>
</protein>
<evidence type="ECO:0000313" key="2">
    <source>
        <dbReference type="Proteomes" id="UP000675554"/>
    </source>
</evidence>
<sequence length="89" mass="9680">MRLAEHAVFDDTDDAGVILDTRHGVYLTLNSTATLMLRAALRSDTVEDAVGCLREQIDATDQTLESGLAKLTGQLRDRALLAAAHQDTR</sequence>
<dbReference type="Gene3D" id="1.10.10.1150">
    <property type="entry name" value="Coenzyme PQQ synthesis protein D (PqqD)"/>
    <property type="match status" value="1"/>
</dbReference>
<evidence type="ECO:0000313" key="1">
    <source>
        <dbReference type="EMBL" id="MBR7673808.1"/>
    </source>
</evidence>
<dbReference type="InterPro" id="IPR041881">
    <property type="entry name" value="PqqD_sf"/>
</dbReference>
<dbReference type="InterPro" id="IPR008792">
    <property type="entry name" value="PQQD"/>
</dbReference>
<dbReference type="Pfam" id="PF05402">
    <property type="entry name" value="PqqD"/>
    <property type="match status" value="1"/>
</dbReference>
<keyword evidence="2" id="KW-1185">Reference proteome</keyword>
<dbReference type="AlphaFoldDB" id="A0A8T4IPS7"/>
<name>A0A8T4IPS7_9ACTN</name>
<dbReference type="EMBL" id="JAGSMN010000256">
    <property type="protein sequence ID" value="MBR7673808.1"/>
    <property type="molecule type" value="Genomic_DNA"/>
</dbReference>
<proteinExistence type="predicted"/>
<comment type="caution">
    <text evidence="1">The sequence shown here is derived from an EMBL/GenBank/DDBJ whole genome shotgun (WGS) entry which is preliminary data.</text>
</comment>